<feature type="region of interest" description="Disordered" evidence="22">
    <location>
        <begin position="325"/>
        <end position="354"/>
    </location>
</feature>
<evidence type="ECO:0000256" key="17">
    <source>
        <dbReference type="ARBA" id="ARBA00023140"/>
    </source>
</evidence>
<dbReference type="GO" id="GO:0005741">
    <property type="term" value="C:mitochondrial outer membrane"/>
    <property type="evidence" value="ECO:0007669"/>
    <property type="project" value="UniProtKB-SubCell"/>
</dbReference>
<dbReference type="EMBL" id="JAFDVH010000017">
    <property type="protein sequence ID" value="KAG7461572.1"/>
    <property type="molecule type" value="Genomic_DNA"/>
</dbReference>
<dbReference type="GO" id="GO:0002230">
    <property type="term" value="P:positive regulation of defense response to virus by host"/>
    <property type="evidence" value="ECO:0007669"/>
    <property type="project" value="UniProtKB-ARBA"/>
</dbReference>
<keyword evidence="13" id="KW-0051">Antiviral defense</keyword>
<evidence type="ECO:0000256" key="3">
    <source>
        <dbReference type="ARBA" id="ARBA00022481"/>
    </source>
</evidence>
<comment type="subcellular location">
    <subcellularLocation>
        <location evidence="2">Mitochondrion outer membrane</location>
        <topology evidence="2">Single-pass membrane protein</topology>
    </subcellularLocation>
    <subcellularLocation>
        <location evidence="1">Peroxisome</location>
    </subcellularLocation>
</comment>
<keyword evidence="17" id="KW-0576">Peroxisome</keyword>
<evidence type="ECO:0000259" key="23">
    <source>
        <dbReference type="Pfam" id="PF16739"/>
    </source>
</evidence>
<evidence type="ECO:0000256" key="18">
    <source>
        <dbReference type="ARBA" id="ARBA00023288"/>
    </source>
</evidence>
<evidence type="ECO:0000256" key="11">
    <source>
        <dbReference type="ARBA" id="ARBA00022859"/>
    </source>
</evidence>
<keyword evidence="16" id="KW-0564">Palmitate</keyword>
<evidence type="ECO:0000256" key="22">
    <source>
        <dbReference type="SAM" id="MobiDB-lite"/>
    </source>
</evidence>
<dbReference type="GO" id="GO:0045071">
    <property type="term" value="P:negative regulation of viral genome replication"/>
    <property type="evidence" value="ECO:0007669"/>
    <property type="project" value="UniProtKB-ARBA"/>
</dbReference>
<evidence type="ECO:0000313" key="25">
    <source>
        <dbReference type="Proteomes" id="UP001046870"/>
    </source>
</evidence>
<dbReference type="Pfam" id="PF16739">
    <property type="entry name" value="CARD_2"/>
    <property type="match status" value="1"/>
</dbReference>
<proteinExistence type="predicted"/>
<evidence type="ECO:0000256" key="5">
    <source>
        <dbReference type="ARBA" id="ARBA00022553"/>
    </source>
</evidence>
<keyword evidence="7" id="KW-0399">Innate immunity</keyword>
<evidence type="ECO:0000256" key="19">
    <source>
        <dbReference type="ARBA" id="ARBA00071084"/>
    </source>
</evidence>
<feature type="domain" description="Caspase recruitment" evidence="23">
    <location>
        <begin position="6"/>
        <end position="93"/>
    </location>
</feature>
<feature type="compositionally biased region" description="Low complexity" evidence="22">
    <location>
        <begin position="119"/>
        <end position="135"/>
    </location>
</feature>
<evidence type="ECO:0000256" key="8">
    <source>
        <dbReference type="ARBA" id="ARBA00022692"/>
    </source>
</evidence>
<evidence type="ECO:0000313" key="24">
    <source>
        <dbReference type="EMBL" id="KAG7461572.1"/>
    </source>
</evidence>
<keyword evidence="8" id="KW-0812">Transmembrane</keyword>
<evidence type="ECO:0000256" key="14">
    <source>
        <dbReference type="ARBA" id="ARBA00023128"/>
    </source>
</evidence>
<keyword evidence="5" id="KW-0597">Phosphoprotein</keyword>
<comment type="caution">
    <text evidence="24">The sequence shown here is derived from an EMBL/GenBank/DDBJ whole genome shotgun (WGS) entry which is preliminary data.</text>
</comment>
<evidence type="ECO:0000256" key="4">
    <source>
        <dbReference type="ARBA" id="ARBA00022499"/>
    </source>
</evidence>
<keyword evidence="6" id="KW-0945">Host-virus interaction</keyword>
<evidence type="ECO:0000256" key="21">
    <source>
        <dbReference type="ARBA" id="ARBA00083233"/>
    </source>
</evidence>
<keyword evidence="9" id="KW-1000">Mitochondrion outer membrane</keyword>
<dbReference type="GO" id="GO:0005777">
    <property type="term" value="C:peroxisome"/>
    <property type="evidence" value="ECO:0007669"/>
    <property type="project" value="UniProtKB-SubCell"/>
</dbReference>
<evidence type="ECO:0000256" key="15">
    <source>
        <dbReference type="ARBA" id="ARBA00023136"/>
    </source>
</evidence>
<dbReference type="AlphaFoldDB" id="A0A9D3T0N7"/>
<dbReference type="GO" id="GO:0035591">
    <property type="term" value="F:signaling adaptor activity"/>
    <property type="evidence" value="ECO:0007669"/>
    <property type="project" value="UniProtKB-ARBA"/>
</dbReference>
<keyword evidence="25" id="KW-1185">Reference proteome</keyword>
<reference evidence="24" key="1">
    <citation type="submission" date="2021-01" db="EMBL/GenBank/DDBJ databases">
        <authorList>
            <person name="Zahm M."/>
            <person name="Roques C."/>
            <person name="Cabau C."/>
            <person name="Klopp C."/>
            <person name="Donnadieu C."/>
            <person name="Jouanno E."/>
            <person name="Lampietro C."/>
            <person name="Louis A."/>
            <person name="Herpin A."/>
            <person name="Echchiki A."/>
            <person name="Berthelot C."/>
            <person name="Parey E."/>
            <person name="Roest-Crollius H."/>
            <person name="Braasch I."/>
            <person name="Postlethwait J."/>
            <person name="Bobe J."/>
            <person name="Montfort J."/>
            <person name="Bouchez O."/>
            <person name="Begum T."/>
            <person name="Mejri S."/>
            <person name="Adams A."/>
            <person name="Chen W.-J."/>
            <person name="Guiguen Y."/>
        </authorList>
    </citation>
    <scope>NUCLEOTIDE SEQUENCE</scope>
    <source>
        <strain evidence="24">YG-15Mar2019-1</strain>
        <tissue evidence="24">Brain</tissue>
    </source>
</reference>
<dbReference type="InterPro" id="IPR031964">
    <property type="entry name" value="CARD_dom"/>
</dbReference>
<keyword evidence="11" id="KW-0391">Immunity</keyword>
<keyword evidence="3" id="KW-0488">Methylation</keyword>
<dbReference type="InterPro" id="IPR011029">
    <property type="entry name" value="DEATH-like_dom_sf"/>
</dbReference>
<dbReference type="GO" id="GO:0032755">
    <property type="term" value="P:positive regulation of interleukin-6 production"/>
    <property type="evidence" value="ECO:0007669"/>
    <property type="project" value="UniProtKB-ARBA"/>
</dbReference>
<feature type="region of interest" description="Disordered" evidence="22">
    <location>
        <begin position="102"/>
        <end position="193"/>
    </location>
</feature>
<dbReference type="GO" id="GO:1900227">
    <property type="term" value="P:positive regulation of NLRP3 inflammasome complex assembly"/>
    <property type="evidence" value="ECO:0007669"/>
    <property type="project" value="UniProtKB-ARBA"/>
</dbReference>
<sequence>MGFAEDELFSGYLRRNMAKIATVVKVREILPHLPCLSPSDQEEITAKRENTGNFNAMQLLLGRLRRSESWLEEFISGLRACQHTALAGQIQAEYESLKAQPGGINAADSAPQPPLKPSPTATPEAAETPAVATPPFLEAASGEGASGSQTSPPHTVAQTQDLPDQPTASSQTPPSEEHASTPSNLPVAPIVHTPIPEVPPPCLQMSPVNPPVQDANPPDTKLNTNGQKPEVISIPAVSEEVLPDDQHTGPTVSPPSPTKEVAGALASTTILDTIDGPSSSFSVGGVLAEEEGLHSKPEILTCIHSVQVHRPFDSPSVFPAIPEEEPFSGEPTCPDISSTPSGHSSESVTHGNVESVAESVASGDLEGVEPREACNIMPDNRECVAIDNLESVAESDVPGDLEGAAPHDAQRASPLVS</sequence>
<dbReference type="GO" id="GO:0032728">
    <property type="term" value="P:positive regulation of interferon-beta production"/>
    <property type="evidence" value="ECO:0007669"/>
    <property type="project" value="UniProtKB-ARBA"/>
</dbReference>
<feature type="region of interest" description="Disordered" evidence="22">
    <location>
        <begin position="394"/>
        <end position="417"/>
    </location>
</feature>
<name>A0A9D3T0N7_MEGAT</name>
<dbReference type="Gene3D" id="1.10.533.10">
    <property type="entry name" value="Death Domain, Fas"/>
    <property type="match status" value="1"/>
</dbReference>
<dbReference type="GO" id="GO:0045087">
    <property type="term" value="P:innate immune response"/>
    <property type="evidence" value="ECO:0007669"/>
    <property type="project" value="UniProtKB-KW"/>
</dbReference>
<keyword evidence="12" id="KW-1133">Transmembrane helix</keyword>
<dbReference type="GO" id="GO:0070585">
    <property type="term" value="P:protein localization to mitochondrion"/>
    <property type="evidence" value="ECO:0007669"/>
    <property type="project" value="UniProtKB-ARBA"/>
</dbReference>
<feature type="compositionally biased region" description="Polar residues" evidence="22">
    <location>
        <begin position="146"/>
        <end position="184"/>
    </location>
</feature>
<dbReference type="GO" id="GO:0002753">
    <property type="term" value="P:cytoplasmic pattern recognition receptor signaling pathway"/>
    <property type="evidence" value="ECO:0007669"/>
    <property type="project" value="UniProtKB-ARBA"/>
</dbReference>
<evidence type="ECO:0000256" key="6">
    <source>
        <dbReference type="ARBA" id="ARBA00022581"/>
    </source>
</evidence>
<evidence type="ECO:0000256" key="20">
    <source>
        <dbReference type="ARBA" id="ARBA00082620"/>
    </source>
</evidence>
<dbReference type="GO" id="GO:0032727">
    <property type="term" value="P:positive regulation of interferon-alpha production"/>
    <property type="evidence" value="ECO:0007669"/>
    <property type="project" value="UniProtKB-ARBA"/>
</dbReference>
<evidence type="ECO:0000256" key="1">
    <source>
        <dbReference type="ARBA" id="ARBA00004275"/>
    </source>
</evidence>
<dbReference type="OrthoDB" id="9909785at2759"/>
<keyword evidence="18" id="KW-0449">Lipoprotein</keyword>
<evidence type="ECO:0000256" key="16">
    <source>
        <dbReference type="ARBA" id="ARBA00023139"/>
    </source>
</evidence>
<evidence type="ECO:0000256" key="9">
    <source>
        <dbReference type="ARBA" id="ARBA00022787"/>
    </source>
</evidence>
<evidence type="ECO:0000256" key="13">
    <source>
        <dbReference type="ARBA" id="ARBA00023118"/>
    </source>
</evidence>
<keyword evidence="10" id="KW-0832">Ubl conjugation</keyword>
<accession>A0A9D3T0N7</accession>
<keyword evidence="14" id="KW-0496">Mitochondrion</keyword>
<gene>
    <name evidence="24" type="ORF">MATL_G00192550</name>
</gene>
<protein>
    <recommendedName>
        <fullName evidence="19">Mitochondrial antiviral-signaling protein</fullName>
    </recommendedName>
    <alternativeName>
        <fullName evidence="20">Interferon beta promoter stimulator protein 1</fullName>
    </alternativeName>
    <alternativeName>
        <fullName evidence="21">Virus-induced-signaling adapter</fullName>
    </alternativeName>
</protein>
<feature type="compositionally biased region" description="Polar residues" evidence="22">
    <location>
        <begin position="335"/>
        <end position="352"/>
    </location>
</feature>
<dbReference type="FunFam" id="1.10.533.10:FF:000063">
    <property type="entry name" value="Mitochondrial antiviral-signaling protein"/>
    <property type="match status" value="1"/>
</dbReference>
<evidence type="ECO:0000256" key="12">
    <source>
        <dbReference type="ARBA" id="ARBA00022989"/>
    </source>
</evidence>
<evidence type="ECO:0000256" key="10">
    <source>
        <dbReference type="ARBA" id="ARBA00022843"/>
    </source>
</evidence>
<evidence type="ECO:0000256" key="2">
    <source>
        <dbReference type="ARBA" id="ARBA00004572"/>
    </source>
</evidence>
<dbReference type="GO" id="GO:1900063">
    <property type="term" value="P:regulation of peroxisome organization"/>
    <property type="evidence" value="ECO:0007669"/>
    <property type="project" value="UniProtKB-ARBA"/>
</dbReference>
<organism evidence="24 25">
    <name type="scientific">Megalops atlanticus</name>
    <name type="common">Tarpon</name>
    <name type="synonym">Clupea gigantea</name>
    <dbReference type="NCBI Taxonomy" id="7932"/>
    <lineage>
        <taxon>Eukaryota</taxon>
        <taxon>Metazoa</taxon>
        <taxon>Chordata</taxon>
        <taxon>Craniata</taxon>
        <taxon>Vertebrata</taxon>
        <taxon>Euteleostomi</taxon>
        <taxon>Actinopterygii</taxon>
        <taxon>Neopterygii</taxon>
        <taxon>Teleostei</taxon>
        <taxon>Elopiformes</taxon>
        <taxon>Megalopidae</taxon>
        <taxon>Megalops</taxon>
    </lineage>
</organism>
<keyword evidence="15" id="KW-0472">Membrane</keyword>
<dbReference type="GO" id="GO:0051607">
    <property type="term" value="P:defense response to virus"/>
    <property type="evidence" value="ECO:0007669"/>
    <property type="project" value="UniProtKB-KW"/>
</dbReference>
<dbReference type="Proteomes" id="UP001046870">
    <property type="component" value="Chromosome 17"/>
</dbReference>
<keyword evidence="4" id="KW-1017">Isopeptide bond</keyword>
<evidence type="ECO:0000256" key="7">
    <source>
        <dbReference type="ARBA" id="ARBA00022588"/>
    </source>
</evidence>